<keyword evidence="3" id="KW-1185">Reference proteome</keyword>
<dbReference type="InParanoid" id="A0A0C3GXR1"/>
<organism evidence="2 3">
    <name type="scientific">Oidiodendron maius (strain Zn)</name>
    <dbReference type="NCBI Taxonomy" id="913774"/>
    <lineage>
        <taxon>Eukaryota</taxon>
        <taxon>Fungi</taxon>
        <taxon>Dikarya</taxon>
        <taxon>Ascomycota</taxon>
        <taxon>Pezizomycotina</taxon>
        <taxon>Leotiomycetes</taxon>
        <taxon>Leotiomycetes incertae sedis</taxon>
        <taxon>Myxotrichaceae</taxon>
        <taxon>Oidiodendron</taxon>
    </lineage>
</organism>
<dbReference type="Proteomes" id="UP000054321">
    <property type="component" value="Unassembled WGS sequence"/>
</dbReference>
<dbReference type="EMBL" id="KN832888">
    <property type="protein sequence ID" value="KIM95046.1"/>
    <property type="molecule type" value="Genomic_DNA"/>
</dbReference>
<name>A0A0C3GXR1_OIDMZ</name>
<protein>
    <submittedName>
        <fullName evidence="2">Uncharacterized protein</fullName>
    </submittedName>
</protein>
<evidence type="ECO:0000313" key="2">
    <source>
        <dbReference type="EMBL" id="KIM95046.1"/>
    </source>
</evidence>
<dbReference type="AlphaFoldDB" id="A0A0C3GXR1"/>
<reference evidence="3" key="2">
    <citation type="submission" date="2015-01" db="EMBL/GenBank/DDBJ databases">
        <title>Evolutionary Origins and Diversification of the Mycorrhizal Mutualists.</title>
        <authorList>
            <consortium name="DOE Joint Genome Institute"/>
            <consortium name="Mycorrhizal Genomics Consortium"/>
            <person name="Kohler A."/>
            <person name="Kuo A."/>
            <person name="Nagy L.G."/>
            <person name="Floudas D."/>
            <person name="Copeland A."/>
            <person name="Barry K.W."/>
            <person name="Cichocki N."/>
            <person name="Veneault-Fourrey C."/>
            <person name="LaButti K."/>
            <person name="Lindquist E.A."/>
            <person name="Lipzen A."/>
            <person name="Lundell T."/>
            <person name="Morin E."/>
            <person name="Murat C."/>
            <person name="Riley R."/>
            <person name="Ohm R."/>
            <person name="Sun H."/>
            <person name="Tunlid A."/>
            <person name="Henrissat B."/>
            <person name="Grigoriev I.V."/>
            <person name="Hibbett D.S."/>
            <person name="Martin F."/>
        </authorList>
    </citation>
    <scope>NUCLEOTIDE SEQUENCE [LARGE SCALE GENOMIC DNA]</scope>
    <source>
        <strain evidence="3">Zn</strain>
    </source>
</reference>
<proteinExistence type="predicted"/>
<sequence length="119" mass="12289">MPSHSTPGIIPVPDDPRTESEPAACSIVTIRDPRGELNTGYGSGAVQGGTIVGTVAEGERRPQCEWLRARATASTHRPDETVTSTGSRCGRGIGDLGWGAGLGRKCRLAPFGSVGEGAM</sequence>
<reference evidence="2 3" key="1">
    <citation type="submission" date="2014-04" db="EMBL/GenBank/DDBJ databases">
        <authorList>
            <consortium name="DOE Joint Genome Institute"/>
            <person name="Kuo A."/>
            <person name="Martino E."/>
            <person name="Perotto S."/>
            <person name="Kohler A."/>
            <person name="Nagy L.G."/>
            <person name="Floudas D."/>
            <person name="Copeland A."/>
            <person name="Barry K.W."/>
            <person name="Cichocki N."/>
            <person name="Veneault-Fourrey C."/>
            <person name="LaButti K."/>
            <person name="Lindquist E.A."/>
            <person name="Lipzen A."/>
            <person name="Lundell T."/>
            <person name="Morin E."/>
            <person name="Murat C."/>
            <person name="Sun H."/>
            <person name="Tunlid A."/>
            <person name="Henrissat B."/>
            <person name="Grigoriev I.V."/>
            <person name="Hibbett D.S."/>
            <person name="Martin F."/>
            <person name="Nordberg H.P."/>
            <person name="Cantor M.N."/>
            <person name="Hua S.X."/>
        </authorList>
    </citation>
    <scope>NUCLEOTIDE SEQUENCE [LARGE SCALE GENOMIC DNA]</scope>
    <source>
        <strain evidence="2 3">Zn</strain>
    </source>
</reference>
<feature type="region of interest" description="Disordered" evidence="1">
    <location>
        <begin position="1"/>
        <end position="21"/>
    </location>
</feature>
<evidence type="ECO:0000256" key="1">
    <source>
        <dbReference type="SAM" id="MobiDB-lite"/>
    </source>
</evidence>
<gene>
    <name evidence="2" type="ORF">OIDMADRAFT_60203</name>
</gene>
<evidence type="ECO:0000313" key="3">
    <source>
        <dbReference type="Proteomes" id="UP000054321"/>
    </source>
</evidence>
<accession>A0A0C3GXR1</accession>
<dbReference type="HOGENOM" id="CLU_2062158_0_0_1"/>